<dbReference type="Proteomes" id="UP000230055">
    <property type="component" value="Unassembled WGS sequence"/>
</dbReference>
<organism evidence="1 2">
    <name type="scientific">Candidatus Nealsonbacteria bacterium CG_4_10_14_0_8_um_filter_35_10</name>
    <dbReference type="NCBI Taxonomy" id="1974683"/>
    <lineage>
        <taxon>Bacteria</taxon>
        <taxon>Candidatus Nealsoniibacteriota</taxon>
    </lineage>
</organism>
<reference evidence="2" key="1">
    <citation type="submission" date="2017-09" db="EMBL/GenBank/DDBJ databases">
        <title>Depth-based differentiation of microbial function through sediment-hosted aquifers and enrichment of novel symbionts in the deep terrestrial subsurface.</title>
        <authorList>
            <person name="Probst A.J."/>
            <person name="Ladd B."/>
            <person name="Jarett J.K."/>
            <person name="Geller-Mcgrath D.E."/>
            <person name="Sieber C.M.K."/>
            <person name="Emerson J.B."/>
            <person name="Anantharaman K."/>
            <person name="Thomas B.C."/>
            <person name="Malmstrom R."/>
            <person name="Stieglmeier M."/>
            <person name="Klingl A."/>
            <person name="Woyke T."/>
            <person name="Ryan C.M."/>
            <person name="Banfield J.F."/>
        </authorList>
    </citation>
    <scope>NUCLEOTIDE SEQUENCE [LARGE SCALE GENOMIC DNA]</scope>
</reference>
<proteinExistence type="predicted"/>
<name>A0A2M7R8A4_9BACT</name>
<dbReference type="AlphaFoldDB" id="A0A2M7R8A4"/>
<dbReference type="EMBL" id="PFLX01000009">
    <property type="protein sequence ID" value="PIY91029.1"/>
    <property type="molecule type" value="Genomic_DNA"/>
</dbReference>
<protein>
    <submittedName>
        <fullName evidence="1">Uncharacterized protein</fullName>
    </submittedName>
</protein>
<comment type="caution">
    <text evidence="1">The sequence shown here is derived from an EMBL/GenBank/DDBJ whole genome shotgun (WGS) entry which is preliminary data.</text>
</comment>
<evidence type="ECO:0000313" key="1">
    <source>
        <dbReference type="EMBL" id="PIY91029.1"/>
    </source>
</evidence>
<gene>
    <name evidence="1" type="ORF">COY72_00345</name>
</gene>
<accession>A0A2M7R8A4</accession>
<evidence type="ECO:0000313" key="2">
    <source>
        <dbReference type="Proteomes" id="UP000230055"/>
    </source>
</evidence>
<sequence length="67" mass="7909">MKRKIILVFLIFFLIGATFAGGFYFGKSKCKICPPEEIDFSLFWEAYHKLQEKFVEKEIKDIEKELG</sequence>